<dbReference type="PATRIC" id="fig|742738.3.peg.811"/>
<evidence type="ECO:0000313" key="4">
    <source>
        <dbReference type="Proteomes" id="UP000029585"/>
    </source>
</evidence>
<dbReference type="Proteomes" id="UP000029585">
    <property type="component" value="Unassembled WGS sequence"/>
</dbReference>
<evidence type="ECO:0000313" key="3">
    <source>
        <dbReference type="EMBL" id="KGF56784.1"/>
    </source>
</evidence>
<organism evidence="3 4">
    <name type="scientific">Flavonifractor plautii 1_3_50AFAA</name>
    <dbReference type="NCBI Taxonomy" id="742738"/>
    <lineage>
        <taxon>Bacteria</taxon>
        <taxon>Bacillati</taxon>
        <taxon>Bacillota</taxon>
        <taxon>Clostridia</taxon>
        <taxon>Eubacteriales</taxon>
        <taxon>Oscillospiraceae</taxon>
        <taxon>Flavonifractor</taxon>
    </lineage>
</organism>
<keyword evidence="1" id="KW-0479">Metal-binding</keyword>
<dbReference type="Gene3D" id="2.60.120.10">
    <property type="entry name" value="Jelly Rolls"/>
    <property type="match status" value="1"/>
</dbReference>
<dbReference type="HOGENOM" id="CLU_116722_3_2_9"/>
<proteinExistence type="predicted"/>
<protein>
    <recommendedName>
        <fullName evidence="2">Cupin type-2 domain-containing protein</fullName>
    </recommendedName>
</protein>
<dbReference type="Pfam" id="PF07883">
    <property type="entry name" value="Cupin_2"/>
    <property type="match status" value="1"/>
</dbReference>
<gene>
    <name evidence="3" type="ORF">HMPREF9460_00777</name>
</gene>
<feature type="domain" description="Cupin type-2" evidence="2">
    <location>
        <begin position="39"/>
        <end position="105"/>
    </location>
</feature>
<evidence type="ECO:0000259" key="2">
    <source>
        <dbReference type="Pfam" id="PF07883"/>
    </source>
</evidence>
<sequence length="110" mass="11689">MKVEFGAMEETAIPGFKGGEGVTHARMFADGCNRIMRGRLEPGCSIGLHTHEGSSEIVYVLSGTGKALYGGGEERLAPGDCHYCPEGHAHSLINDGTQTLEFFAVVPQHG</sequence>
<dbReference type="InterPro" id="IPR014710">
    <property type="entry name" value="RmlC-like_jellyroll"/>
</dbReference>
<dbReference type="eggNOG" id="COG1917">
    <property type="taxonomic scope" value="Bacteria"/>
</dbReference>
<keyword evidence="4" id="KW-1185">Reference proteome</keyword>
<reference evidence="3 4" key="1">
    <citation type="submission" date="2011-08" db="EMBL/GenBank/DDBJ databases">
        <title>The Genome Sequence of Clostridium orbiscindens 1_3_50AFAA.</title>
        <authorList>
            <consortium name="The Broad Institute Genome Sequencing Platform"/>
            <person name="Earl A."/>
            <person name="Ward D."/>
            <person name="Feldgarden M."/>
            <person name="Gevers D."/>
            <person name="Daigneault M."/>
            <person name="Strauss J."/>
            <person name="Allen-Vercoe E."/>
            <person name="Young S.K."/>
            <person name="Zeng Q."/>
            <person name="Gargeya S."/>
            <person name="Fitzgerald M."/>
            <person name="Haas B."/>
            <person name="Abouelleil A."/>
            <person name="Alvarado L."/>
            <person name="Arachchi H.M."/>
            <person name="Berlin A."/>
            <person name="Brown A."/>
            <person name="Chapman S.B."/>
            <person name="Chen Z."/>
            <person name="Dunbar C."/>
            <person name="Freedman E."/>
            <person name="Gearin G."/>
            <person name="Gellesch M."/>
            <person name="Goldberg J."/>
            <person name="Griggs A."/>
            <person name="Gujja S."/>
            <person name="Heiman D."/>
            <person name="Howarth C."/>
            <person name="Larson L."/>
            <person name="Lui A."/>
            <person name="MacDonald P.J.P."/>
            <person name="Montmayeur A."/>
            <person name="Murphy C."/>
            <person name="Neiman D."/>
            <person name="Pearson M."/>
            <person name="Priest M."/>
            <person name="Roberts A."/>
            <person name="Saif S."/>
            <person name="Shea T."/>
            <person name="Shenoy N."/>
            <person name="Sisk P."/>
            <person name="Stolte C."/>
            <person name="Sykes S."/>
            <person name="Wortman J."/>
            <person name="Nusbaum C."/>
            <person name="Birren B."/>
        </authorList>
    </citation>
    <scope>NUCLEOTIDE SEQUENCE [LARGE SCALE GENOMIC DNA]</scope>
    <source>
        <strain evidence="3 4">1_3_50AFAA</strain>
    </source>
</reference>
<dbReference type="SUPFAM" id="SSF51182">
    <property type="entry name" value="RmlC-like cupins"/>
    <property type="match status" value="1"/>
</dbReference>
<accession>A0A096DH19</accession>
<evidence type="ECO:0000256" key="1">
    <source>
        <dbReference type="ARBA" id="ARBA00022723"/>
    </source>
</evidence>
<dbReference type="GO" id="GO:0046872">
    <property type="term" value="F:metal ion binding"/>
    <property type="evidence" value="ECO:0007669"/>
    <property type="project" value="UniProtKB-KW"/>
</dbReference>
<dbReference type="PANTHER" id="PTHR35848">
    <property type="entry name" value="OXALATE-BINDING PROTEIN"/>
    <property type="match status" value="1"/>
</dbReference>
<dbReference type="RefSeq" id="WP_044939098.1">
    <property type="nucleotide sequence ID" value="NZ_KN174161.1"/>
</dbReference>
<dbReference type="AlphaFoldDB" id="A0A096DH19"/>
<dbReference type="InterPro" id="IPR051610">
    <property type="entry name" value="GPI/OXD"/>
</dbReference>
<comment type="caution">
    <text evidence="3">The sequence shown here is derived from an EMBL/GenBank/DDBJ whole genome shotgun (WGS) entry which is preliminary data.</text>
</comment>
<dbReference type="EMBL" id="ADLO01000028">
    <property type="protein sequence ID" value="KGF56784.1"/>
    <property type="molecule type" value="Genomic_DNA"/>
</dbReference>
<name>A0A096DH19_FLAPL</name>
<dbReference type="InterPro" id="IPR013096">
    <property type="entry name" value="Cupin_2"/>
</dbReference>
<dbReference type="PANTHER" id="PTHR35848:SF6">
    <property type="entry name" value="CUPIN TYPE-2 DOMAIN-CONTAINING PROTEIN"/>
    <property type="match status" value="1"/>
</dbReference>
<dbReference type="InterPro" id="IPR011051">
    <property type="entry name" value="RmlC_Cupin_sf"/>
</dbReference>